<evidence type="ECO:0000256" key="2">
    <source>
        <dbReference type="SAM" id="Phobius"/>
    </source>
</evidence>
<protein>
    <submittedName>
        <fullName evidence="3">Stage III sporulation protein AF</fullName>
    </submittedName>
</protein>
<keyword evidence="2" id="KW-0472">Membrane</keyword>
<proteinExistence type="predicted"/>
<keyword evidence="4" id="KW-1185">Reference proteome</keyword>
<keyword evidence="2" id="KW-1133">Transmembrane helix</keyword>
<sequence length="218" mass="24721">MIELVAGWLKPIIILVLIATFMDLLLPNHAMERYVKLVMGLLIILAILSPIFQFLRQDMDLSSLTSGESTAGKEKTASLETIRREGKAMKKEQDRLVGEEVNKQVARTVQQDVEKRFPVEVVRAQIKMKAEKGGGTTLNKISLMFRPQHLKRNQEDVRSVDEVEPVTVELDPHKETASKGEKETTPEEEGLKSRIRQYLSDTWKLSPKQIQVLTEQGS</sequence>
<accession>A0ABV8JI61</accession>
<feature type="region of interest" description="Disordered" evidence="1">
    <location>
        <begin position="154"/>
        <end position="193"/>
    </location>
</feature>
<organism evidence="3 4">
    <name type="scientific">Salinithrix halophila</name>
    <dbReference type="NCBI Taxonomy" id="1485204"/>
    <lineage>
        <taxon>Bacteria</taxon>
        <taxon>Bacillati</taxon>
        <taxon>Bacillota</taxon>
        <taxon>Bacilli</taxon>
        <taxon>Bacillales</taxon>
        <taxon>Thermoactinomycetaceae</taxon>
        <taxon>Salinithrix</taxon>
    </lineage>
</organism>
<comment type="caution">
    <text evidence="3">The sequence shown here is derived from an EMBL/GenBank/DDBJ whole genome shotgun (WGS) entry which is preliminary data.</text>
</comment>
<evidence type="ECO:0000313" key="3">
    <source>
        <dbReference type="EMBL" id="MFC4078228.1"/>
    </source>
</evidence>
<dbReference type="Proteomes" id="UP001595843">
    <property type="component" value="Unassembled WGS sequence"/>
</dbReference>
<dbReference type="Pfam" id="PF09581">
    <property type="entry name" value="Spore_III_AF"/>
    <property type="match status" value="1"/>
</dbReference>
<dbReference type="InterPro" id="IPR014245">
    <property type="entry name" value="Spore_III_AF"/>
</dbReference>
<evidence type="ECO:0000313" key="4">
    <source>
        <dbReference type="Proteomes" id="UP001595843"/>
    </source>
</evidence>
<dbReference type="NCBIfam" id="TIGR02896">
    <property type="entry name" value="spore_III_AF"/>
    <property type="match status" value="1"/>
</dbReference>
<feature type="compositionally biased region" description="Basic and acidic residues" evidence="1">
    <location>
        <begin position="170"/>
        <end position="192"/>
    </location>
</feature>
<gene>
    <name evidence="3" type="primary">spoIIIAF</name>
    <name evidence="3" type="ORF">ACFOUO_15620</name>
</gene>
<name>A0ABV8JI61_9BACL</name>
<keyword evidence="2" id="KW-0812">Transmembrane</keyword>
<feature type="transmembrane region" description="Helical" evidence="2">
    <location>
        <begin position="6"/>
        <end position="25"/>
    </location>
</feature>
<dbReference type="EMBL" id="JBHSAP010000018">
    <property type="protein sequence ID" value="MFC4078228.1"/>
    <property type="molecule type" value="Genomic_DNA"/>
</dbReference>
<reference evidence="4" key="1">
    <citation type="journal article" date="2019" name="Int. J. Syst. Evol. Microbiol.">
        <title>The Global Catalogue of Microorganisms (GCM) 10K type strain sequencing project: providing services to taxonomists for standard genome sequencing and annotation.</title>
        <authorList>
            <consortium name="The Broad Institute Genomics Platform"/>
            <consortium name="The Broad Institute Genome Sequencing Center for Infectious Disease"/>
            <person name="Wu L."/>
            <person name="Ma J."/>
        </authorList>
    </citation>
    <scope>NUCLEOTIDE SEQUENCE [LARGE SCALE GENOMIC DNA]</scope>
    <source>
        <strain evidence="4">IBRC-M 10813</strain>
    </source>
</reference>
<dbReference type="RefSeq" id="WP_380706048.1">
    <property type="nucleotide sequence ID" value="NZ_JBHSAP010000018.1"/>
</dbReference>
<feature type="transmembrane region" description="Helical" evidence="2">
    <location>
        <begin position="37"/>
        <end position="55"/>
    </location>
</feature>
<evidence type="ECO:0000256" key="1">
    <source>
        <dbReference type="SAM" id="MobiDB-lite"/>
    </source>
</evidence>